<evidence type="ECO:0000256" key="1">
    <source>
        <dbReference type="ARBA" id="ARBA00023125"/>
    </source>
</evidence>
<gene>
    <name evidence="4" type="ORF">QYM36_001358</name>
</gene>
<keyword evidence="1" id="KW-0238">DNA-binding</keyword>
<dbReference type="Pfam" id="PF16900">
    <property type="entry name" value="REPA_OB_2"/>
    <property type="match status" value="1"/>
</dbReference>
<feature type="compositionally biased region" description="Polar residues" evidence="2">
    <location>
        <begin position="170"/>
        <end position="179"/>
    </location>
</feature>
<protein>
    <recommendedName>
        <fullName evidence="3">Replication protein A OB domain-containing protein</fullName>
    </recommendedName>
</protein>
<comment type="caution">
    <text evidence="4">The sequence shown here is derived from an EMBL/GenBank/DDBJ whole genome shotgun (WGS) entry which is preliminary data.</text>
</comment>
<accession>A0AA88LC09</accession>
<dbReference type="InterPro" id="IPR012340">
    <property type="entry name" value="NA-bd_OB-fold"/>
</dbReference>
<name>A0AA88LC09_ARTSF</name>
<evidence type="ECO:0000313" key="5">
    <source>
        <dbReference type="Proteomes" id="UP001187531"/>
    </source>
</evidence>
<evidence type="ECO:0000313" key="4">
    <source>
        <dbReference type="EMBL" id="KAK2724857.1"/>
    </source>
</evidence>
<sequence length="469" mass="53781">MELPNQGILKHLSNSNGQRECELAFAVQFIAGKEITTGQKRRWRMCLNDGQCVKTLAFICSTNKQYGEALKLLPFCIIEINNLTIYHAVIESKNRIFFCINSFKVIKTYMEKHLIGDNFDNLDQISTLCEDVEMKETKMTQQRAKRNLSASLGLSKGNKIQTPTEIPNEKTILTNNNKNGKNELEPNEPCSTAVEGLEPEDEPNHFSQEETMEHYDYTPPSSQNTDTICRYSIGTLGRIEDPGPFKIIGRLTKLSPVIGPTTEDKKWVHLTLEDETGKICMTIWNEQITRLVEENAQPIELGKIYEVCYPKIYNRDLSKFSEHMIPGLVPKELKANFFTKIQEKEELPEIPKFQFNFVKISEVHLMNVGKYVDVLAIVSHQSRYNLENRYPRLVLTLQDDSNLSIKVTIWRWWGLANDYSDLKGKIIALKNAEIGQFNGNKELKLSRVCGSLCIEPMMEEARELKALLF</sequence>
<feature type="domain" description="Replication protein A OB" evidence="3">
    <location>
        <begin position="360"/>
        <end position="445"/>
    </location>
</feature>
<dbReference type="EMBL" id="JAVRJZ010000003">
    <property type="protein sequence ID" value="KAK2724857.1"/>
    <property type="molecule type" value="Genomic_DNA"/>
</dbReference>
<dbReference type="InterPro" id="IPR031657">
    <property type="entry name" value="REPA_OB_2"/>
</dbReference>
<evidence type="ECO:0000259" key="3">
    <source>
        <dbReference type="Pfam" id="PF16900"/>
    </source>
</evidence>
<organism evidence="4 5">
    <name type="scientific">Artemia franciscana</name>
    <name type="common">Brine shrimp</name>
    <name type="synonym">Artemia sanfranciscana</name>
    <dbReference type="NCBI Taxonomy" id="6661"/>
    <lineage>
        <taxon>Eukaryota</taxon>
        <taxon>Metazoa</taxon>
        <taxon>Ecdysozoa</taxon>
        <taxon>Arthropoda</taxon>
        <taxon>Crustacea</taxon>
        <taxon>Branchiopoda</taxon>
        <taxon>Anostraca</taxon>
        <taxon>Artemiidae</taxon>
        <taxon>Artemia</taxon>
    </lineage>
</organism>
<dbReference type="Proteomes" id="UP001187531">
    <property type="component" value="Unassembled WGS sequence"/>
</dbReference>
<dbReference type="Gene3D" id="2.40.50.140">
    <property type="entry name" value="Nucleic acid-binding proteins"/>
    <property type="match status" value="3"/>
</dbReference>
<feature type="region of interest" description="Disordered" evidence="2">
    <location>
        <begin position="170"/>
        <end position="205"/>
    </location>
</feature>
<dbReference type="SUPFAM" id="SSF50249">
    <property type="entry name" value="Nucleic acid-binding proteins"/>
    <property type="match status" value="2"/>
</dbReference>
<reference evidence="4" key="1">
    <citation type="submission" date="2023-07" db="EMBL/GenBank/DDBJ databases">
        <title>Chromosome-level genome assembly of Artemia franciscana.</title>
        <authorList>
            <person name="Jo E."/>
        </authorList>
    </citation>
    <scope>NUCLEOTIDE SEQUENCE</scope>
    <source>
        <tissue evidence="4">Whole body</tissue>
    </source>
</reference>
<proteinExistence type="predicted"/>
<dbReference type="GO" id="GO:0003677">
    <property type="term" value="F:DNA binding"/>
    <property type="evidence" value="ECO:0007669"/>
    <property type="project" value="UniProtKB-KW"/>
</dbReference>
<evidence type="ECO:0000256" key="2">
    <source>
        <dbReference type="SAM" id="MobiDB-lite"/>
    </source>
</evidence>
<keyword evidence="5" id="KW-1185">Reference proteome</keyword>
<dbReference type="AlphaFoldDB" id="A0AA88LC09"/>